<proteinExistence type="predicted"/>
<dbReference type="Pfam" id="PF13185">
    <property type="entry name" value="GAF_2"/>
    <property type="match status" value="1"/>
</dbReference>
<keyword evidence="1" id="KW-0805">Transcription regulation</keyword>
<reference evidence="4 5" key="1">
    <citation type="journal article" date="2019" name="Int. J. Syst. Evol. Microbiol.">
        <title>The Global Catalogue of Microorganisms (GCM) 10K type strain sequencing project: providing services to taxonomists for standard genome sequencing and annotation.</title>
        <authorList>
            <consortium name="The Broad Institute Genomics Platform"/>
            <consortium name="The Broad Institute Genome Sequencing Center for Infectious Disease"/>
            <person name="Wu L."/>
            <person name="Ma J."/>
        </authorList>
    </citation>
    <scope>NUCLEOTIDE SEQUENCE [LARGE SCALE GENOMIC DNA]</scope>
    <source>
        <strain evidence="4 5">JCM 12762</strain>
    </source>
</reference>
<evidence type="ECO:0000313" key="4">
    <source>
        <dbReference type="EMBL" id="GAA1209790.1"/>
    </source>
</evidence>
<evidence type="ECO:0000313" key="5">
    <source>
        <dbReference type="Proteomes" id="UP001500943"/>
    </source>
</evidence>
<dbReference type="InterPro" id="IPR012074">
    <property type="entry name" value="GAF_ANTAR"/>
</dbReference>
<gene>
    <name evidence="4" type="ORF">GCM10009655_06090</name>
</gene>
<dbReference type="EMBL" id="BAAAKW010000016">
    <property type="protein sequence ID" value="GAA1209790.1"/>
    <property type="molecule type" value="Genomic_DNA"/>
</dbReference>
<organism evidence="4 5">
    <name type="scientific">Rhodoglobus aureus</name>
    <dbReference type="NCBI Taxonomy" id="191497"/>
    <lineage>
        <taxon>Bacteria</taxon>
        <taxon>Bacillati</taxon>
        <taxon>Actinomycetota</taxon>
        <taxon>Actinomycetes</taxon>
        <taxon>Micrococcales</taxon>
        <taxon>Microbacteriaceae</taxon>
        <taxon>Rhodoglobus</taxon>
    </lineage>
</organism>
<accession>A0ABN1VHZ1</accession>
<dbReference type="PIRSF" id="PIRSF036625">
    <property type="entry name" value="GAF_ANTAR"/>
    <property type="match status" value="1"/>
</dbReference>
<comment type="caution">
    <text evidence="4">The sequence shown here is derived from an EMBL/GenBank/DDBJ whole genome shotgun (WGS) entry which is preliminary data.</text>
</comment>
<feature type="domain" description="ANTAR" evidence="3">
    <location>
        <begin position="169"/>
        <end position="230"/>
    </location>
</feature>
<dbReference type="PROSITE" id="PS50921">
    <property type="entry name" value="ANTAR"/>
    <property type="match status" value="1"/>
</dbReference>
<dbReference type="InterPro" id="IPR005561">
    <property type="entry name" value="ANTAR"/>
</dbReference>
<protein>
    <submittedName>
        <fullName evidence="4">GAF and ANTAR domain-containing protein</fullName>
    </submittedName>
</protein>
<keyword evidence="5" id="KW-1185">Reference proteome</keyword>
<dbReference type="RefSeq" id="WP_343923060.1">
    <property type="nucleotide sequence ID" value="NZ_BAAAKW010000016.1"/>
</dbReference>
<dbReference type="SMART" id="SM01012">
    <property type="entry name" value="ANTAR"/>
    <property type="match status" value="1"/>
</dbReference>
<evidence type="ECO:0000256" key="1">
    <source>
        <dbReference type="ARBA" id="ARBA00023015"/>
    </source>
</evidence>
<name>A0ABN1VHZ1_9MICO</name>
<dbReference type="Gene3D" id="3.30.450.40">
    <property type="match status" value="1"/>
</dbReference>
<dbReference type="InterPro" id="IPR036388">
    <property type="entry name" value="WH-like_DNA-bd_sf"/>
</dbReference>
<evidence type="ECO:0000256" key="2">
    <source>
        <dbReference type="ARBA" id="ARBA00023163"/>
    </source>
</evidence>
<dbReference type="Pfam" id="PF03861">
    <property type="entry name" value="ANTAR"/>
    <property type="match status" value="1"/>
</dbReference>
<dbReference type="Proteomes" id="UP001500943">
    <property type="component" value="Unassembled WGS sequence"/>
</dbReference>
<keyword evidence="2" id="KW-0804">Transcription</keyword>
<dbReference type="InterPro" id="IPR003018">
    <property type="entry name" value="GAF"/>
</dbReference>
<evidence type="ECO:0000259" key="3">
    <source>
        <dbReference type="PROSITE" id="PS50921"/>
    </source>
</evidence>
<dbReference type="Gene3D" id="1.10.10.10">
    <property type="entry name" value="Winged helix-like DNA-binding domain superfamily/Winged helix DNA-binding domain"/>
    <property type="match status" value="1"/>
</dbReference>
<sequence>MDGTSREAEINAAFVAVADTLTTDYDMVDLLHTLVQRCAAILHMEAGGLMLVDGAGELQLMTSTSEAAGLVEVMQLNAAAGPCIDCFRTGSAISVNDISVSTSWPAFRTAALKQGFHSALATPMKLRGKIIGTMNLFGAASAGVSARDAAVAQALADVATIGILQERVIQEGHLMEQQLHRALDSRIVIEQAKGVISNGLSLSMDDAFLLLRKYARDHNLTIRTASESVSRRVVSVQSIASNPAKLRR</sequence>
<dbReference type="SMART" id="SM00065">
    <property type="entry name" value="GAF"/>
    <property type="match status" value="1"/>
</dbReference>
<dbReference type="SUPFAM" id="SSF55781">
    <property type="entry name" value="GAF domain-like"/>
    <property type="match status" value="1"/>
</dbReference>
<dbReference type="InterPro" id="IPR029016">
    <property type="entry name" value="GAF-like_dom_sf"/>
</dbReference>